<dbReference type="InterPro" id="IPR014718">
    <property type="entry name" value="GH-type_carb-bd"/>
</dbReference>
<dbReference type="InterPro" id="IPR005887">
    <property type="entry name" value="GH92_a_mannosidase_put"/>
</dbReference>
<dbReference type="EMBL" id="KZ679013">
    <property type="protein sequence ID" value="PSS15004.1"/>
    <property type="molecule type" value="Genomic_DNA"/>
</dbReference>
<organism evidence="4 5">
    <name type="scientific">Amorphotheca resinae ATCC 22711</name>
    <dbReference type="NCBI Taxonomy" id="857342"/>
    <lineage>
        <taxon>Eukaryota</taxon>
        <taxon>Fungi</taxon>
        <taxon>Dikarya</taxon>
        <taxon>Ascomycota</taxon>
        <taxon>Pezizomycotina</taxon>
        <taxon>Leotiomycetes</taxon>
        <taxon>Helotiales</taxon>
        <taxon>Amorphothecaceae</taxon>
        <taxon>Amorphotheca</taxon>
    </lineage>
</organism>
<dbReference type="Gene3D" id="1.20.1610.10">
    <property type="entry name" value="alpha-1,2-mannosidases domains"/>
    <property type="match status" value="1"/>
</dbReference>
<evidence type="ECO:0000259" key="3">
    <source>
        <dbReference type="Pfam" id="PF17678"/>
    </source>
</evidence>
<dbReference type="InterPro" id="IPR012939">
    <property type="entry name" value="Glyco_hydro_92"/>
</dbReference>
<name>A0A2T3AY64_AMORE</name>
<sequence length="797" mass="87927">MIGKSTSNVAVHADYNFLGSQPAMIRASQNSTFDVFQYINQLIGTDNGGNVFAGATLPYGMAKAVADVDGQNTGGFSTDGSNVTGFSHMHDSGTGGNPSLGNFPLFPQYCPDDILDNCNFLREARATHYDNDSVVATPGYFALSLVNGIQAEMTVTEHAALYHFTFPPESTANGTTLSPMILLDLTDLDASRQNATVSMDADGRMKGNGTFLPSFGDGSFVLHFCADFSGSSIKDTGIWVNNRAGTEPKQLFVTRGINLFYIEAGSFVRFDRPENGTLSARVGVSFISADKACQNAETEIPGPQWDFEGIKQTAKDIWRRKLGVVSVVPGGASDSLQTNFWSAIYRTMMSPQNYTGENPLWESDQPYFDSFYCIWDAFRSQLPFLTIVDPDTLSSMVSSLLDTYKHLGWLPDCRMSLCKGFTQGGSNADIVIADAFVKNLTGPVPINWTLAYEAVVNDAENEPLDWSNEGRGGLMSWKALNYIPALDYDYLGFGTNSRSISRTLEYSYNDFCVATLAKGLGKEDDYRKYMARATNWKNLFKPDQTSYINGNDTGFTGFFQPRYLNGTWGFQDPILCSPLDGFCSLTSNPQETFEDSIWEYQFFVPQDLSTLISVLGGPNEFINRLNFLHTSGLTDIGNEPSFLTVFLYHYAGRPALSTERIHSYIPSQFNDATTGLPGNDDTGAMASFTAFCMMGMFPNPGQNVYFISPPFFESVSFRHPQTGKTATIRNINFDPGYTRIYIQNATLNGVPYRRNWIGHEFFTEGMTLELVLGESESDWGTKEEDLPPSMSIGAMGL</sequence>
<evidence type="ECO:0000313" key="4">
    <source>
        <dbReference type="EMBL" id="PSS15004.1"/>
    </source>
</evidence>
<dbReference type="STRING" id="857342.A0A2T3AY64"/>
<dbReference type="FunFam" id="1.20.1050.60:FF:000002">
    <property type="entry name" value="Glycosyl hydrolase family 92"/>
    <property type="match status" value="1"/>
</dbReference>
<dbReference type="Proteomes" id="UP000241818">
    <property type="component" value="Unassembled WGS sequence"/>
</dbReference>
<dbReference type="InterPro" id="IPR008928">
    <property type="entry name" value="6-hairpin_glycosidase_sf"/>
</dbReference>
<dbReference type="Gene3D" id="1.20.1050.60">
    <property type="entry name" value="alpha-1,2-mannosidase"/>
    <property type="match status" value="1"/>
</dbReference>
<reference evidence="4 5" key="1">
    <citation type="journal article" date="2018" name="New Phytol.">
        <title>Comparative genomics and transcriptomics depict ericoid mycorrhizal fungi as versatile saprotrophs and plant mutualists.</title>
        <authorList>
            <person name="Martino E."/>
            <person name="Morin E."/>
            <person name="Grelet G.A."/>
            <person name="Kuo A."/>
            <person name="Kohler A."/>
            <person name="Daghino S."/>
            <person name="Barry K.W."/>
            <person name="Cichocki N."/>
            <person name="Clum A."/>
            <person name="Dockter R.B."/>
            <person name="Hainaut M."/>
            <person name="Kuo R.C."/>
            <person name="LaButti K."/>
            <person name="Lindahl B.D."/>
            <person name="Lindquist E.A."/>
            <person name="Lipzen A."/>
            <person name="Khouja H.R."/>
            <person name="Magnuson J."/>
            <person name="Murat C."/>
            <person name="Ohm R.A."/>
            <person name="Singer S.W."/>
            <person name="Spatafora J.W."/>
            <person name="Wang M."/>
            <person name="Veneault-Fourrey C."/>
            <person name="Henrissat B."/>
            <person name="Grigoriev I.V."/>
            <person name="Martin F.M."/>
            <person name="Perotto S."/>
        </authorList>
    </citation>
    <scope>NUCLEOTIDE SEQUENCE [LARGE SCALE GENOMIC DNA]</scope>
    <source>
        <strain evidence="4 5">ATCC 22711</strain>
    </source>
</reference>
<accession>A0A2T3AY64</accession>
<dbReference type="GO" id="GO:0030246">
    <property type="term" value="F:carbohydrate binding"/>
    <property type="evidence" value="ECO:0007669"/>
    <property type="project" value="InterPro"/>
</dbReference>
<dbReference type="GO" id="GO:0000224">
    <property type="term" value="F:peptide-N4-(N-acetyl-beta-glucosaminyl)asparagine amidase activity"/>
    <property type="evidence" value="ECO:0007669"/>
    <property type="project" value="TreeGrafter"/>
</dbReference>
<gene>
    <name evidence="4" type="ORF">M430DRAFT_67630</name>
</gene>
<dbReference type="SUPFAM" id="SSF48208">
    <property type="entry name" value="Six-hairpin glycosidases"/>
    <property type="match status" value="1"/>
</dbReference>
<evidence type="ECO:0000259" key="2">
    <source>
        <dbReference type="Pfam" id="PF07971"/>
    </source>
</evidence>
<evidence type="ECO:0000256" key="1">
    <source>
        <dbReference type="SAM" id="MobiDB-lite"/>
    </source>
</evidence>
<dbReference type="Gene3D" id="3.30.2080.10">
    <property type="entry name" value="GH92 mannosidase domain"/>
    <property type="match status" value="1"/>
</dbReference>
<dbReference type="InterPro" id="IPR041371">
    <property type="entry name" value="GH92_N"/>
</dbReference>
<keyword evidence="5" id="KW-1185">Reference proteome</keyword>
<feature type="domain" description="Glycosyl hydrolase family 92 N-terminal" evidence="3">
    <location>
        <begin position="38"/>
        <end position="285"/>
    </location>
</feature>
<dbReference type="GO" id="GO:0006516">
    <property type="term" value="P:glycoprotein catabolic process"/>
    <property type="evidence" value="ECO:0007669"/>
    <property type="project" value="TreeGrafter"/>
</dbReference>
<dbReference type="PANTHER" id="PTHR12143">
    <property type="entry name" value="PEPTIDE N-GLYCANASE PNGASE -RELATED"/>
    <property type="match status" value="1"/>
</dbReference>
<dbReference type="GO" id="GO:0005829">
    <property type="term" value="C:cytosol"/>
    <property type="evidence" value="ECO:0007669"/>
    <property type="project" value="TreeGrafter"/>
</dbReference>
<dbReference type="FunFam" id="3.30.2080.10:FF:000001">
    <property type="entry name" value="Alpha-1,2-mannosidase subfamily"/>
    <property type="match status" value="1"/>
</dbReference>
<dbReference type="NCBIfam" id="TIGR01180">
    <property type="entry name" value="aman2_put"/>
    <property type="match status" value="1"/>
</dbReference>
<dbReference type="Pfam" id="PF07971">
    <property type="entry name" value="Glyco_hydro_92"/>
    <property type="match status" value="1"/>
</dbReference>
<dbReference type="AlphaFoldDB" id="A0A2T3AY64"/>
<dbReference type="GO" id="GO:0005634">
    <property type="term" value="C:nucleus"/>
    <property type="evidence" value="ECO:0007669"/>
    <property type="project" value="TreeGrafter"/>
</dbReference>
<dbReference type="Pfam" id="PF17678">
    <property type="entry name" value="Glyco_hydro_92N"/>
    <property type="match status" value="1"/>
</dbReference>
<dbReference type="OrthoDB" id="449263at2759"/>
<dbReference type="GO" id="GO:0005975">
    <property type="term" value="P:carbohydrate metabolic process"/>
    <property type="evidence" value="ECO:0007669"/>
    <property type="project" value="InterPro"/>
</dbReference>
<dbReference type="InterPro" id="IPR050883">
    <property type="entry name" value="PNGase"/>
</dbReference>
<protein>
    <submittedName>
        <fullName evidence="4">Glycoside hydrolase family 92 protein</fullName>
    </submittedName>
</protein>
<feature type="region of interest" description="Disordered" evidence="1">
    <location>
        <begin position="777"/>
        <end position="797"/>
    </location>
</feature>
<dbReference type="PANTHER" id="PTHR12143:SF23">
    <property type="entry name" value="PUTATIVE-RELATED"/>
    <property type="match status" value="1"/>
</dbReference>
<proteinExistence type="predicted"/>
<dbReference type="Gene3D" id="2.70.98.10">
    <property type="match status" value="1"/>
</dbReference>
<dbReference type="FunFam" id="2.70.98.10:FF:000010">
    <property type="entry name" value="Alpha-1,2-mannosidase family protein"/>
    <property type="match status" value="1"/>
</dbReference>
<dbReference type="GeneID" id="36577379"/>
<evidence type="ECO:0000313" key="5">
    <source>
        <dbReference type="Proteomes" id="UP000241818"/>
    </source>
</evidence>
<keyword evidence="4" id="KW-0378">Hydrolase</keyword>
<dbReference type="RefSeq" id="XP_024719603.1">
    <property type="nucleotide sequence ID" value="XM_024869298.1"/>
</dbReference>
<dbReference type="FunFam" id="1.20.1610.10:FF:000002">
    <property type="entry name" value="Alpha-1,2-mannosidase family protein"/>
    <property type="match status" value="1"/>
</dbReference>
<dbReference type="InParanoid" id="A0A2T3AY64"/>
<feature type="domain" description="Glycosyl hydrolase family 92" evidence="2">
    <location>
        <begin position="291"/>
        <end position="773"/>
    </location>
</feature>